<evidence type="ECO:0000313" key="2">
    <source>
        <dbReference type="EMBL" id="BBO67652.1"/>
    </source>
</evidence>
<dbReference type="RefSeq" id="WP_155315888.1">
    <property type="nucleotide sequence ID" value="NZ_AP021874.1"/>
</dbReference>
<dbReference type="AlphaFoldDB" id="A0A5K7YDS5"/>
<reference evidence="2 3" key="1">
    <citation type="submission" date="2019-11" db="EMBL/GenBank/DDBJ databases">
        <title>Comparative genomics of hydrocarbon-degrading Desulfosarcina strains.</title>
        <authorList>
            <person name="Watanabe M."/>
            <person name="Kojima H."/>
            <person name="Fukui M."/>
        </authorList>
    </citation>
    <scope>NUCLEOTIDE SEQUENCE [LARGE SCALE GENOMIC DNA]</scope>
    <source>
        <strain evidence="2 3">PL12</strain>
    </source>
</reference>
<organism evidence="2 3">
    <name type="scientific">Desulfosarcina alkanivorans</name>
    <dbReference type="NCBI Taxonomy" id="571177"/>
    <lineage>
        <taxon>Bacteria</taxon>
        <taxon>Pseudomonadati</taxon>
        <taxon>Thermodesulfobacteriota</taxon>
        <taxon>Desulfobacteria</taxon>
        <taxon>Desulfobacterales</taxon>
        <taxon>Desulfosarcinaceae</taxon>
        <taxon>Desulfosarcina</taxon>
    </lineage>
</organism>
<dbReference type="Proteomes" id="UP000427906">
    <property type="component" value="Chromosome"/>
</dbReference>
<protein>
    <submittedName>
        <fullName evidence="2">Uncharacterized protein</fullName>
    </submittedName>
</protein>
<evidence type="ECO:0000313" key="3">
    <source>
        <dbReference type="Proteomes" id="UP000427906"/>
    </source>
</evidence>
<proteinExistence type="predicted"/>
<feature type="coiled-coil region" evidence="1">
    <location>
        <begin position="2"/>
        <end position="36"/>
    </location>
</feature>
<name>A0A5K7YDS5_9BACT</name>
<accession>A0A5K7YDS5</accession>
<gene>
    <name evidence="2" type="ORF">DSCA_15820</name>
</gene>
<evidence type="ECO:0000256" key="1">
    <source>
        <dbReference type="SAM" id="Coils"/>
    </source>
</evidence>
<keyword evidence="1" id="KW-0175">Coiled coil</keyword>
<dbReference type="EMBL" id="AP021874">
    <property type="protein sequence ID" value="BBO67652.1"/>
    <property type="molecule type" value="Genomic_DNA"/>
</dbReference>
<dbReference type="KEGG" id="dalk:DSCA_15820"/>
<sequence length="57" mass="6536">MDSDLRDALAVLEKKLEAIEEKIDILADDVEEIKEMLPTTLDEDLSEIKSTLMQMEQ</sequence>
<keyword evidence="3" id="KW-1185">Reference proteome</keyword>